<dbReference type="EMBL" id="ADVG01000002">
    <property type="protein sequence ID" value="EFH87189.1"/>
    <property type="molecule type" value="Genomic_DNA"/>
</dbReference>
<feature type="domain" description="Phosphatidylglycerol lysyltransferase C-terminal" evidence="7">
    <location>
        <begin position="270"/>
        <end position="564"/>
    </location>
</feature>
<dbReference type="PANTHER" id="PTHR34697">
    <property type="entry name" value="PHOSPHATIDYLGLYCEROL LYSYLTRANSFERASE"/>
    <property type="match status" value="1"/>
</dbReference>
<dbReference type="STRING" id="485913.Krac_8516"/>
<protein>
    <recommendedName>
        <fullName evidence="7">Phosphatidylglycerol lysyltransferase C-terminal domain-containing protein</fullName>
    </recommendedName>
</protein>
<dbReference type="InterPro" id="IPR051211">
    <property type="entry name" value="PG_lysyltransferase"/>
</dbReference>
<comment type="caution">
    <text evidence="8">The sequence shown here is derived from an EMBL/GenBank/DDBJ whole genome shotgun (WGS) entry which is preliminary data.</text>
</comment>
<sequence length="617" mass="69196">MNFSQRKERGLPSSTGDTEYGAAFCNSSMQKESVSLRIPANRPLKHIVCYALAVITCLVGLSDMLSAFLPRFDWILQFGQWPAMLPHTQLRAQVLTVVVGFFLIMLSYGLARGKRHAWLISIFLLLLSAIFLHVLRGGSILATVSAMVLAILIACSVRFFQARSDPPSVLRGYAALVLSLGIVFFYAIGGFLALFDDLEPISRRIGFTGLIFRIFTRAHLHVPMSSPAFLFAPILRTLCICAVLYGMIQIFRPVAAAFLPAHTERRKARELAHLYGKNSIAYFALTEEKLYFFSSSGRAVISYVLEGSTAVVAGDPIGPETELPIIMREFVEFCNKQDWTVVFWQIRDELKRLYQTLGLHLIKIGEDAVINPQTFTLKGGAMANVRSSAKRAEKDNVHIDFYKGHLTDLEQLAQMEGISQRWLDEKGGTEMGFSMGHFDPTGDEELIYAVAVDDHNKVHAFVSFVPIYGRNGWGLDLMRRAEQPAPGTMELLLARSIEFIKNTGATMMSLGLAPLSDVNADDDTFLGSSIDFLSNRFGDPTKNQSLFNFKKKFHPAWESRFLVYSDALSLPKIGWALYRAHQDVSMLSVIRHSLKQWHMQRRLKRLEMLKATQTSAV</sequence>
<dbReference type="GO" id="GO:0055091">
    <property type="term" value="P:phospholipid homeostasis"/>
    <property type="evidence" value="ECO:0007669"/>
    <property type="project" value="TreeGrafter"/>
</dbReference>
<feature type="transmembrane region" description="Helical" evidence="6">
    <location>
        <begin position="140"/>
        <end position="160"/>
    </location>
</feature>
<feature type="transmembrane region" description="Helical" evidence="6">
    <location>
        <begin position="90"/>
        <end position="110"/>
    </location>
</feature>
<feature type="transmembrane region" description="Helical" evidence="6">
    <location>
        <begin position="47"/>
        <end position="70"/>
    </location>
</feature>
<dbReference type="PANTHER" id="PTHR34697:SF2">
    <property type="entry name" value="PHOSPHATIDYLGLYCEROL LYSYLTRANSFERASE"/>
    <property type="match status" value="1"/>
</dbReference>
<proteinExistence type="predicted"/>
<evidence type="ECO:0000313" key="8">
    <source>
        <dbReference type="EMBL" id="EFH87189.1"/>
    </source>
</evidence>
<dbReference type="eggNOG" id="COG2898">
    <property type="taxonomic scope" value="Bacteria"/>
</dbReference>
<evidence type="ECO:0000259" key="7">
    <source>
        <dbReference type="Pfam" id="PF09924"/>
    </source>
</evidence>
<dbReference type="AlphaFoldDB" id="D6TN39"/>
<feature type="transmembrane region" description="Helical" evidence="6">
    <location>
        <begin position="201"/>
        <end position="216"/>
    </location>
</feature>
<evidence type="ECO:0000256" key="3">
    <source>
        <dbReference type="ARBA" id="ARBA00022692"/>
    </source>
</evidence>
<reference evidence="8 9" key="1">
    <citation type="journal article" date="2011" name="Stand. Genomic Sci.">
        <title>Non-contiguous finished genome sequence and contextual data of the filamentous soil bacterium Ktedonobacter racemifer type strain (SOSP1-21).</title>
        <authorList>
            <person name="Chang Y.J."/>
            <person name="Land M."/>
            <person name="Hauser L."/>
            <person name="Chertkov O."/>
            <person name="Del Rio T.G."/>
            <person name="Nolan M."/>
            <person name="Copeland A."/>
            <person name="Tice H."/>
            <person name="Cheng J.F."/>
            <person name="Lucas S."/>
            <person name="Han C."/>
            <person name="Goodwin L."/>
            <person name="Pitluck S."/>
            <person name="Ivanova N."/>
            <person name="Ovchinikova G."/>
            <person name="Pati A."/>
            <person name="Chen A."/>
            <person name="Palaniappan K."/>
            <person name="Mavromatis K."/>
            <person name="Liolios K."/>
            <person name="Brettin T."/>
            <person name="Fiebig A."/>
            <person name="Rohde M."/>
            <person name="Abt B."/>
            <person name="Goker M."/>
            <person name="Detter J.C."/>
            <person name="Woyke T."/>
            <person name="Bristow J."/>
            <person name="Eisen J.A."/>
            <person name="Markowitz V."/>
            <person name="Hugenholtz P."/>
            <person name="Kyrpides N.C."/>
            <person name="Klenk H.P."/>
            <person name="Lapidus A."/>
        </authorList>
    </citation>
    <scope>NUCLEOTIDE SEQUENCE [LARGE SCALE GENOMIC DNA]</scope>
    <source>
        <strain evidence="9">DSM 44963</strain>
    </source>
</reference>
<gene>
    <name evidence="8" type="ORF">Krac_8516</name>
</gene>
<dbReference type="InParanoid" id="D6TN39"/>
<dbReference type="SUPFAM" id="SSF55729">
    <property type="entry name" value="Acyl-CoA N-acyltransferases (Nat)"/>
    <property type="match status" value="1"/>
</dbReference>
<keyword evidence="3 6" id="KW-0812">Transmembrane</keyword>
<dbReference type="GO" id="GO:0005886">
    <property type="term" value="C:plasma membrane"/>
    <property type="evidence" value="ECO:0007669"/>
    <property type="project" value="UniProtKB-SubCell"/>
</dbReference>
<evidence type="ECO:0000256" key="2">
    <source>
        <dbReference type="ARBA" id="ARBA00022475"/>
    </source>
</evidence>
<dbReference type="Pfam" id="PF09924">
    <property type="entry name" value="LPG_synthase_C"/>
    <property type="match status" value="1"/>
</dbReference>
<keyword evidence="9" id="KW-1185">Reference proteome</keyword>
<feature type="transmembrane region" description="Helical" evidence="6">
    <location>
        <begin position="117"/>
        <end position="134"/>
    </location>
</feature>
<feature type="transmembrane region" description="Helical" evidence="6">
    <location>
        <begin position="172"/>
        <end position="195"/>
    </location>
</feature>
<evidence type="ECO:0000313" key="9">
    <source>
        <dbReference type="Proteomes" id="UP000004508"/>
    </source>
</evidence>
<accession>D6TN39</accession>
<dbReference type="InterPro" id="IPR016181">
    <property type="entry name" value="Acyl_CoA_acyltransferase"/>
</dbReference>
<dbReference type="Proteomes" id="UP000004508">
    <property type="component" value="Unassembled WGS sequence"/>
</dbReference>
<dbReference type="InterPro" id="IPR024320">
    <property type="entry name" value="LPG_synthase_C"/>
</dbReference>
<evidence type="ECO:0000256" key="6">
    <source>
        <dbReference type="SAM" id="Phobius"/>
    </source>
</evidence>
<name>D6TN39_KTERA</name>
<evidence type="ECO:0000256" key="1">
    <source>
        <dbReference type="ARBA" id="ARBA00004651"/>
    </source>
</evidence>
<keyword evidence="5 6" id="KW-0472">Membrane</keyword>
<evidence type="ECO:0000256" key="4">
    <source>
        <dbReference type="ARBA" id="ARBA00022989"/>
    </source>
</evidence>
<comment type="subcellular location">
    <subcellularLocation>
        <location evidence="1">Cell membrane</location>
        <topology evidence="1">Multi-pass membrane protein</topology>
    </subcellularLocation>
</comment>
<organism evidence="8 9">
    <name type="scientific">Ktedonobacter racemifer DSM 44963</name>
    <dbReference type="NCBI Taxonomy" id="485913"/>
    <lineage>
        <taxon>Bacteria</taxon>
        <taxon>Bacillati</taxon>
        <taxon>Chloroflexota</taxon>
        <taxon>Ktedonobacteria</taxon>
        <taxon>Ktedonobacterales</taxon>
        <taxon>Ktedonobacteraceae</taxon>
        <taxon>Ktedonobacter</taxon>
    </lineage>
</organism>
<keyword evidence="2" id="KW-1003">Cell membrane</keyword>
<feature type="transmembrane region" description="Helical" evidence="6">
    <location>
        <begin position="228"/>
        <end position="248"/>
    </location>
</feature>
<dbReference type="FunCoup" id="D6TN39">
    <property type="interactions" value="169"/>
</dbReference>
<dbReference type="GO" id="GO:0016755">
    <property type="term" value="F:aminoacyltransferase activity"/>
    <property type="evidence" value="ECO:0007669"/>
    <property type="project" value="TreeGrafter"/>
</dbReference>
<evidence type="ECO:0000256" key="5">
    <source>
        <dbReference type="ARBA" id="ARBA00023136"/>
    </source>
</evidence>
<keyword evidence="4 6" id="KW-1133">Transmembrane helix</keyword>